<feature type="region of interest" description="Disordered" evidence="1">
    <location>
        <begin position="134"/>
        <end position="155"/>
    </location>
</feature>
<dbReference type="PROSITE" id="PS51257">
    <property type="entry name" value="PROKAR_LIPOPROTEIN"/>
    <property type="match status" value="1"/>
</dbReference>
<evidence type="ECO:0008006" key="4">
    <source>
        <dbReference type="Google" id="ProtNLM"/>
    </source>
</evidence>
<evidence type="ECO:0000256" key="1">
    <source>
        <dbReference type="SAM" id="MobiDB-lite"/>
    </source>
</evidence>
<dbReference type="HOGENOM" id="CLU_1691711_0_0_11"/>
<organism evidence="2 3">
    <name type="scientific">Actinoplanes friuliensis DSM 7358</name>
    <dbReference type="NCBI Taxonomy" id="1246995"/>
    <lineage>
        <taxon>Bacteria</taxon>
        <taxon>Bacillati</taxon>
        <taxon>Actinomycetota</taxon>
        <taxon>Actinomycetes</taxon>
        <taxon>Micromonosporales</taxon>
        <taxon>Micromonosporaceae</taxon>
        <taxon>Actinoplanes</taxon>
    </lineage>
</organism>
<protein>
    <recommendedName>
        <fullName evidence="4">Lipoprotein</fullName>
    </recommendedName>
</protein>
<dbReference type="PATRIC" id="fig|1246995.3.peg.5713"/>
<dbReference type="STRING" id="1246995.AFR_28185"/>
<keyword evidence="3" id="KW-1185">Reference proteome</keyword>
<proteinExistence type="predicted"/>
<evidence type="ECO:0000313" key="3">
    <source>
        <dbReference type="Proteomes" id="UP000017746"/>
    </source>
</evidence>
<dbReference type="RefSeq" id="WP_023560235.1">
    <property type="nucleotide sequence ID" value="NC_022657.1"/>
</dbReference>
<evidence type="ECO:0000313" key="2">
    <source>
        <dbReference type="EMBL" id="AGZ43898.1"/>
    </source>
</evidence>
<dbReference type="AlphaFoldDB" id="U5W3V5"/>
<dbReference type="Proteomes" id="UP000017746">
    <property type="component" value="Chromosome"/>
</dbReference>
<dbReference type="EMBL" id="CP006272">
    <property type="protein sequence ID" value="AGZ43898.1"/>
    <property type="molecule type" value="Genomic_DNA"/>
</dbReference>
<name>U5W3V5_9ACTN</name>
<dbReference type="KEGG" id="afs:AFR_28185"/>
<reference evidence="2 3" key="1">
    <citation type="journal article" date="2014" name="J. Biotechnol.">
        <title>Complete genome sequence of the actinobacterium Actinoplanes friuliensis HAG 010964, producer of the lipopeptide antibiotic friulimycin.</title>
        <authorList>
            <person name="Ruckert C."/>
            <person name="Szczepanowski R."/>
            <person name="Albersmeier A."/>
            <person name="Goesmann A."/>
            <person name="Fischer N."/>
            <person name="Steinkamper A."/>
            <person name="Puhler A."/>
            <person name="Biener R."/>
            <person name="Schwartz D."/>
            <person name="Kalinowski J."/>
        </authorList>
    </citation>
    <scope>NUCLEOTIDE SEQUENCE [LARGE SCALE GENOMIC DNA]</scope>
    <source>
        <strain evidence="2 3">DSM 7358</strain>
    </source>
</reference>
<sequence length="155" mass="15899">MKRLGPALLITTALVSGCTQQQQQPAPAPSISPSPSTVDAVAAADGTDAKACEDGRCQILVAQQSDFALDGKFNCDGILITFTAPKEVEFDVSVQDGDDLHATVKGTGKLALAYGLTLTVEQTGPAGAVLRVAPAKNDPDNHTGTGTEGFSLWSG</sequence>
<gene>
    <name evidence="2" type="ORF">AFR_28185</name>
</gene>
<accession>U5W3V5</accession>